<dbReference type="KEGG" id="ome:OLMES_5242"/>
<dbReference type="OrthoDB" id="5496380at2"/>
<dbReference type="SUPFAM" id="SSF81606">
    <property type="entry name" value="PP2C-like"/>
    <property type="match status" value="1"/>
</dbReference>
<dbReference type="PANTHER" id="PTHR43156">
    <property type="entry name" value="STAGE II SPORULATION PROTEIN E-RELATED"/>
    <property type="match status" value="1"/>
</dbReference>
<dbReference type="GO" id="GO:0016791">
    <property type="term" value="F:phosphatase activity"/>
    <property type="evidence" value="ECO:0007669"/>
    <property type="project" value="TreeGrafter"/>
</dbReference>
<dbReference type="PANTHER" id="PTHR43156:SF9">
    <property type="entry name" value="HAMP DOMAIN-CONTAINING PROTEIN"/>
    <property type="match status" value="1"/>
</dbReference>
<dbReference type="SMART" id="SM00331">
    <property type="entry name" value="PP2C_SIG"/>
    <property type="match status" value="1"/>
</dbReference>
<accession>A0A1Y0IHA0</accession>
<dbReference type="RefSeq" id="WP_157678614.1">
    <property type="nucleotide sequence ID" value="NZ_CP021425.1"/>
</dbReference>
<dbReference type="InterPro" id="IPR001932">
    <property type="entry name" value="PPM-type_phosphatase-like_dom"/>
</dbReference>
<gene>
    <name evidence="3" type="ORF">OLMES_5242</name>
</gene>
<keyword evidence="1" id="KW-0378">Hydrolase</keyword>
<evidence type="ECO:0000313" key="3">
    <source>
        <dbReference type="EMBL" id="ARU59226.1"/>
    </source>
</evidence>
<dbReference type="Pfam" id="PF07228">
    <property type="entry name" value="SpoIIE"/>
    <property type="match status" value="1"/>
</dbReference>
<dbReference type="EMBL" id="CP021425">
    <property type="protein sequence ID" value="ARU59226.1"/>
    <property type="molecule type" value="Genomic_DNA"/>
</dbReference>
<name>A0A1Y0IHA0_9GAMM</name>
<evidence type="ECO:0000259" key="2">
    <source>
        <dbReference type="SMART" id="SM00331"/>
    </source>
</evidence>
<organism evidence="3 4">
    <name type="scientific">Oleiphilus messinensis</name>
    <dbReference type="NCBI Taxonomy" id="141451"/>
    <lineage>
        <taxon>Bacteria</taxon>
        <taxon>Pseudomonadati</taxon>
        <taxon>Pseudomonadota</taxon>
        <taxon>Gammaproteobacteria</taxon>
        <taxon>Oceanospirillales</taxon>
        <taxon>Oleiphilaceae</taxon>
        <taxon>Oleiphilus</taxon>
    </lineage>
</organism>
<proteinExistence type="predicted"/>
<evidence type="ECO:0000313" key="4">
    <source>
        <dbReference type="Proteomes" id="UP000196027"/>
    </source>
</evidence>
<reference evidence="3 4" key="1">
    <citation type="submission" date="2017-05" db="EMBL/GenBank/DDBJ databases">
        <title>Genomic insights into alkan degradation activity of Oleiphilus messinensis.</title>
        <authorList>
            <person name="Kozyavkin S.A."/>
            <person name="Slesarev A.I."/>
            <person name="Golyshin P.N."/>
            <person name="Korzhenkov A."/>
            <person name="Golyshina O.N."/>
            <person name="Toshchakov S.V."/>
        </authorList>
    </citation>
    <scope>NUCLEOTIDE SEQUENCE [LARGE SCALE GENOMIC DNA]</scope>
    <source>
        <strain evidence="3 4">ME102</strain>
    </source>
</reference>
<dbReference type="Gene3D" id="3.60.40.10">
    <property type="entry name" value="PPM-type phosphatase domain"/>
    <property type="match status" value="1"/>
</dbReference>
<keyword evidence="4" id="KW-1185">Reference proteome</keyword>
<dbReference type="InterPro" id="IPR052016">
    <property type="entry name" value="Bact_Sigma-Reg"/>
</dbReference>
<sequence>MGGDIYYIDKLDNKVIVAVIDCTGHGVPGAFMTMLASSGLRRITVDEHCHDPAEILAKLNRIVKKSLQQDTDHASSDDGMDAAVCVIDEAEKTVKFAGANLPLTYIHDGEIHSIKGDRESLGYRRSDVEHDFNNHEVKARKGTVFYLYTDGITDQLGGEKRRMYGNRRLRETLLKHHNHNSAKQKESVIVEFEQYRSDNEVQDDITLIGFKM</sequence>
<dbReference type="Proteomes" id="UP000196027">
    <property type="component" value="Chromosome"/>
</dbReference>
<dbReference type="AlphaFoldDB" id="A0A1Y0IHA0"/>
<protein>
    <submittedName>
        <fullName evidence="3">Serine phosphatase</fullName>
    </submittedName>
</protein>
<evidence type="ECO:0000256" key="1">
    <source>
        <dbReference type="ARBA" id="ARBA00022801"/>
    </source>
</evidence>
<dbReference type="InterPro" id="IPR036457">
    <property type="entry name" value="PPM-type-like_dom_sf"/>
</dbReference>
<feature type="domain" description="PPM-type phosphatase" evidence="2">
    <location>
        <begin position="1"/>
        <end position="212"/>
    </location>
</feature>